<dbReference type="GO" id="GO:0044322">
    <property type="term" value="C:endoplasmic reticulum quality control compartment"/>
    <property type="evidence" value="ECO:0007669"/>
    <property type="project" value="GOC"/>
</dbReference>
<feature type="active site" evidence="5">
    <location>
        <position position="342"/>
    </location>
</feature>
<dbReference type="Proteomes" id="UP000789831">
    <property type="component" value="Unassembled WGS sequence"/>
</dbReference>
<evidence type="ECO:0000259" key="7">
    <source>
        <dbReference type="Pfam" id="PF02225"/>
    </source>
</evidence>
<sequence length="767" mass="87644">MLLYSTRNTWNAGETAHRTQEMFYHGFDNYMKHAFPDDELNPIQCVGRGSDKQDPQVLNDKEQFENAIRKVIDYVSFDVNNKVQVFELNIRALGSLLSAHLFATDPQFGFTIDWYKTELLDLASDLGERLLLAFQHSKTGLPFPRVNLKYGVPQDETHETCTAGAGTLILEFGVLSRLTNDSRFENAARASLFGLWNRRSNLDLLGNVIDIQTGQWIHTASSTGAGIDSFFEYLLKAYVLFGESEYLDVFSQAYSAIMRHIRDESGYLYRNVNIFNGGMMSFWVDSLSAYFPGLQVLAGDLENAIRSHLLYYNIWRKYHALPERFNFRLKNVEIGTYPLRPEFIESTYFLYRATRDPFYLEVGEMVLKDLQKYTRVSCGFANIQNVLTKKYDERMESFVLSETFKYLYLLFDTEAHILPLPRKYLKPPLLRQTLRGIDTSVCPVYQPRRHLLNSVSARPDVDYARELVGYDDKILPELYSRGYCEVPQTDPPMIEISFGELISDKQQPQQIRKFLDGLVVNNLHGLKLQLTRREDRKGYEATKVDDHRILPGQILEIRDPAVRNVWIKQQTYDISIIRIMDEENSVNYQDFLAASATFGLEVTKRLPVSNLVYIASSPLGCSAFSAEEQNRIRNQLLMLKRGGCPFVDKVLHAQNAGARAVVIVSDDNSLFQPAPPAEADVLDIRIPCILVTLETGLQLEMRLSHSTNTSKSEHPLINDNQKSKVVYATILPRPVDSPTFIKNEGDDARLTINGHIIHNIRLNSDGN</sequence>
<dbReference type="InterPro" id="IPR044674">
    <property type="entry name" value="EDEM1/2/3"/>
</dbReference>
<evidence type="ECO:0000313" key="8">
    <source>
        <dbReference type="EMBL" id="CAG8493880.1"/>
    </source>
</evidence>
<dbReference type="InterPro" id="IPR001382">
    <property type="entry name" value="Glyco_hydro_47"/>
</dbReference>
<dbReference type="EC" id="3.2.1.-" evidence="6"/>
<keyword evidence="6" id="KW-0378">Hydrolase</keyword>
<dbReference type="Pfam" id="PF01532">
    <property type="entry name" value="Glyco_hydro_47"/>
    <property type="match status" value="1"/>
</dbReference>
<dbReference type="PANTHER" id="PTHR45679:SF5">
    <property type="entry name" value="ER DEGRADATION-ENHANCING ALPHA-MANNOSIDASE-LIKE PROTEIN 1"/>
    <property type="match status" value="1"/>
</dbReference>
<name>A0A9N8WP76_9GLOM</name>
<dbReference type="InterPro" id="IPR046450">
    <property type="entry name" value="PA_dom_sf"/>
</dbReference>
<dbReference type="SUPFAM" id="SSF52025">
    <property type="entry name" value="PA domain"/>
    <property type="match status" value="1"/>
</dbReference>
<dbReference type="EMBL" id="CAJVPL010000411">
    <property type="protein sequence ID" value="CAG8493880.1"/>
    <property type="molecule type" value="Genomic_DNA"/>
</dbReference>
<dbReference type="Gene3D" id="1.50.10.10">
    <property type="match status" value="1"/>
</dbReference>
<dbReference type="CDD" id="cd00538">
    <property type="entry name" value="PA"/>
    <property type="match status" value="1"/>
</dbReference>
<gene>
    <name evidence="8" type="ORF">AGERDE_LOCUS3896</name>
</gene>
<dbReference type="GO" id="GO:0005509">
    <property type="term" value="F:calcium ion binding"/>
    <property type="evidence" value="ECO:0007669"/>
    <property type="project" value="InterPro"/>
</dbReference>
<feature type="domain" description="PA" evidence="7">
    <location>
        <begin position="611"/>
        <end position="699"/>
    </location>
</feature>
<keyword evidence="9" id="KW-1185">Reference proteome</keyword>
<feature type="active site" description="Proton donor" evidence="5">
    <location>
        <position position="323"/>
    </location>
</feature>
<dbReference type="GO" id="GO:0036503">
    <property type="term" value="P:ERAD pathway"/>
    <property type="evidence" value="ECO:0007669"/>
    <property type="project" value="UniProtKB-ARBA"/>
</dbReference>
<evidence type="ECO:0000256" key="4">
    <source>
        <dbReference type="ARBA" id="ARBA00023180"/>
    </source>
</evidence>
<dbReference type="Gene3D" id="3.50.30.30">
    <property type="match status" value="1"/>
</dbReference>
<comment type="subcellular location">
    <subcellularLocation>
        <location evidence="1">Endoplasmic reticulum</location>
    </subcellularLocation>
</comment>
<dbReference type="AlphaFoldDB" id="A0A9N8WP76"/>
<comment type="similarity">
    <text evidence="2 6">Belongs to the glycosyl hydrolase 47 family.</text>
</comment>
<keyword evidence="4" id="KW-0325">Glycoprotein</keyword>
<evidence type="ECO:0000256" key="3">
    <source>
        <dbReference type="ARBA" id="ARBA00022824"/>
    </source>
</evidence>
<dbReference type="GO" id="GO:0004571">
    <property type="term" value="F:mannosyl-oligosaccharide 1,2-alpha-mannosidase activity"/>
    <property type="evidence" value="ECO:0007669"/>
    <property type="project" value="InterPro"/>
</dbReference>
<evidence type="ECO:0000313" key="9">
    <source>
        <dbReference type="Proteomes" id="UP000789831"/>
    </source>
</evidence>
<evidence type="ECO:0000256" key="6">
    <source>
        <dbReference type="RuleBase" id="RU361193"/>
    </source>
</evidence>
<dbReference type="PRINTS" id="PR00747">
    <property type="entry name" value="GLYHDRLASE47"/>
</dbReference>
<feature type="active site" evidence="5">
    <location>
        <position position="228"/>
    </location>
</feature>
<organism evidence="8 9">
    <name type="scientific">Ambispora gerdemannii</name>
    <dbReference type="NCBI Taxonomy" id="144530"/>
    <lineage>
        <taxon>Eukaryota</taxon>
        <taxon>Fungi</taxon>
        <taxon>Fungi incertae sedis</taxon>
        <taxon>Mucoromycota</taxon>
        <taxon>Glomeromycotina</taxon>
        <taxon>Glomeromycetes</taxon>
        <taxon>Archaeosporales</taxon>
        <taxon>Ambisporaceae</taxon>
        <taxon>Ambispora</taxon>
    </lineage>
</organism>
<evidence type="ECO:0000256" key="1">
    <source>
        <dbReference type="ARBA" id="ARBA00004240"/>
    </source>
</evidence>
<dbReference type="SUPFAM" id="SSF48225">
    <property type="entry name" value="Seven-hairpin glycosidases"/>
    <property type="match status" value="1"/>
</dbReference>
<dbReference type="InterPro" id="IPR036026">
    <property type="entry name" value="Seven-hairpin_glycosidases"/>
</dbReference>
<dbReference type="InterPro" id="IPR003137">
    <property type="entry name" value="PA_domain"/>
</dbReference>
<feature type="active site" description="Proton donor" evidence="5">
    <location>
        <position position="87"/>
    </location>
</feature>
<dbReference type="GO" id="GO:0016020">
    <property type="term" value="C:membrane"/>
    <property type="evidence" value="ECO:0007669"/>
    <property type="project" value="InterPro"/>
</dbReference>
<keyword evidence="3" id="KW-0256">Endoplasmic reticulum</keyword>
<dbReference type="InterPro" id="IPR012341">
    <property type="entry name" value="6hp_glycosidase-like_sf"/>
</dbReference>
<dbReference type="GO" id="GO:0005975">
    <property type="term" value="P:carbohydrate metabolic process"/>
    <property type="evidence" value="ECO:0007669"/>
    <property type="project" value="InterPro"/>
</dbReference>
<dbReference type="GO" id="GO:1904380">
    <property type="term" value="P:endoplasmic reticulum mannose trimming"/>
    <property type="evidence" value="ECO:0007669"/>
    <property type="project" value="InterPro"/>
</dbReference>
<accession>A0A9N8WP76</accession>
<comment type="caution">
    <text evidence="8">The sequence shown here is derived from an EMBL/GenBank/DDBJ whole genome shotgun (WGS) entry which is preliminary data.</text>
</comment>
<keyword evidence="6" id="KW-0326">Glycosidase</keyword>
<reference evidence="8" key="1">
    <citation type="submission" date="2021-06" db="EMBL/GenBank/DDBJ databases">
        <authorList>
            <person name="Kallberg Y."/>
            <person name="Tangrot J."/>
            <person name="Rosling A."/>
        </authorList>
    </citation>
    <scope>NUCLEOTIDE SEQUENCE</scope>
    <source>
        <strain evidence="8">MT106</strain>
    </source>
</reference>
<protein>
    <recommendedName>
        <fullName evidence="6">alpha-1,2-Mannosidase</fullName>
        <ecNumber evidence="6">3.2.1.-</ecNumber>
    </recommendedName>
</protein>
<dbReference type="Pfam" id="PF02225">
    <property type="entry name" value="PA"/>
    <property type="match status" value="1"/>
</dbReference>
<evidence type="ECO:0000256" key="2">
    <source>
        <dbReference type="ARBA" id="ARBA00007658"/>
    </source>
</evidence>
<proteinExistence type="inferred from homology"/>
<evidence type="ECO:0000256" key="5">
    <source>
        <dbReference type="PIRSR" id="PIRSR601382-1"/>
    </source>
</evidence>
<dbReference type="OrthoDB" id="8118055at2759"/>
<dbReference type="PANTHER" id="PTHR45679">
    <property type="entry name" value="ER DEGRADATION-ENHANCING ALPHA-MANNOSIDASE-LIKE PROTEIN 2"/>
    <property type="match status" value="1"/>
</dbReference>